<dbReference type="PANTHER" id="PTHR11351:SF92">
    <property type="entry name" value="ACYL-COA DESATURASE 2-LIKE PROTEIN"/>
    <property type="match status" value="1"/>
</dbReference>
<feature type="transmembrane region" description="Helical" evidence="13">
    <location>
        <begin position="173"/>
        <end position="191"/>
    </location>
</feature>
<comment type="subcellular location">
    <subcellularLocation>
        <location evidence="1">Membrane</location>
        <topology evidence="1">Multi-pass membrane protein</topology>
    </subcellularLocation>
</comment>
<dbReference type="InterPro" id="IPR005804">
    <property type="entry name" value="FA_desaturase_dom"/>
</dbReference>
<keyword evidence="5" id="KW-0276">Fatty acid metabolism</keyword>
<feature type="transmembrane region" description="Helical" evidence="13">
    <location>
        <begin position="263"/>
        <end position="280"/>
    </location>
</feature>
<evidence type="ECO:0000256" key="6">
    <source>
        <dbReference type="ARBA" id="ARBA00022989"/>
    </source>
</evidence>
<keyword evidence="4 12" id="KW-0812">Transmembrane</keyword>
<reference evidence="15 16" key="1">
    <citation type="journal article" date="2024" name="BMC Genomics">
        <title>De novo assembly and annotation of Popillia japonica's genome with initial clues to its potential as an invasive pest.</title>
        <authorList>
            <person name="Cucini C."/>
            <person name="Boschi S."/>
            <person name="Funari R."/>
            <person name="Cardaioli E."/>
            <person name="Iannotti N."/>
            <person name="Marturano G."/>
            <person name="Paoli F."/>
            <person name="Bruttini M."/>
            <person name="Carapelli A."/>
            <person name="Frati F."/>
            <person name="Nardi F."/>
        </authorList>
    </citation>
    <scope>NUCLEOTIDE SEQUENCE [LARGE SCALE GENOMIC DNA]</scope>
    <source>
        <strain evidence="15">DMR45628</strain>
    </source>
</reference>
<dbReference type="PRINTS" id="PR00075">
    <property type="entry name" value="FACDDSATRASE"/>
</dbReference>
<keyword evidence="8" id="KW-0408">Iron</keyword>
<evidence type="ECO:0000256" key="4">
    <source>
        <dbReference type="ARBA" id="ARBA00022692"/>
    </source>
</evidence>
<dbReference type="Proteomes" id="UP001458880">
    <property type="component" value="Unassembled WGS sequence"/>
</dbReference>
<evidence type="ECO:0000256" key="8">
    <source>
        <dbReference type="ARBA" id="ARBA00023004"/>
    </source>
</evidence>
<keyword evidence="6 13" id="KW-1133">Transmembrane helix</keyword>
<keyword evidence="16" id="KW-1185">Reference proteome</keyword>
<dbReference type="EMBL" id="JASPKY010000001">
    <property type="protein sequence ID" value="KAK9759209.1"/>
    <property type="molecule type" value="Genomic_DNA"/>
</dbReference>
<evidence type="ECO:0000256" key="7">
    <source>
        <dbReference type="ARBA" id="ARBA00023002"/>
    </source>
</evidence>
<name>A0AAW1NKM5_POPJA</name>
<dbReference type="PANTHER" id="PTHR11351">
    <property type="entry name" value="ACYL-COA DESATURASE"/>
    <property type="match status" value="1"/>
</dbReference>
<evidence type="ECO:0000256" key="13">
    <source>
        <dbReference type="SAM" id="Phobius"/>
    </source>
</evidence>
<evidence type="ECO:0000256" key="1">
    <source>
        <dbReference type="ARBA" id="ARBA00004141"/>
    </source>
</evidence>
<evidence type="ECO:0000256" key="3">
    <source>
        <dbReference type="ARBA" id="ARBA00022516"/>
    </source>
</evidence>
<feature type="transmembrane region" description="Helical" evidence="13">
    <location>
        <begin position="137"/>
        <end position="161"/>
    </location>
</feature>
<dbReference type="GO" id="GO:0005789">
    <property type="term" value="C:endoplasmic reticulum membrane"/>
    <property type="evidence" value="ECO:0007669"/>
    <property type="project" value="TreeGrafter"/>
</dbReference>
<protein>
    <submittedName>
        <fullName evidence="15">Fatty acid desaturase</fullName>
    </submittedName>
</protein>
<dbReference type="Pfam" id="PF00487">
    <property type="entry name" value="FA_desaturase"/>
    <property type="match status" value="1"/>
</dbReference>
<evidence type="ECO:0000256" key="12">
    <source>
        <dbReference type="RuleBase" id="RU000581"/>
    </source>
</evidence>
<feature type="domain" description="Fatty acid desaturase" evidence="14">
    <location>
        <begin position="139"/>
        <end position="347"/>
    </location>
</feature>
<dbReference type="InterPro" id="IPR015876">
    <property type="entry name" value="Acyl-CoA_DS"/>
</dbReference>
<keyword evidence="10 13" id="KW-0472">Membrane</keyword>
<dbReference type="CDD" id="cd03505">
    <property type="entry name" value="Delta9-FADS-like"/>
    <property type="match status" value="1"/>
</dbReference>
<feature type="transmembrane region" description="Helical" evidence="13">
    <location>
        <begin position="358"/>
        <end position="378"/>
    </location>
</feature>
<organism evidence="15 16">
    <name type="scientific">Popillia japonica</name>
    <name type="common">Japanese beetle</name>
    <dbReference type="NCBI Taxonomy" id="7064"/>
    <lineage>
        <taxon>Eukaryota</taxon>
        <taxon>Metazoa</taxon>
        <taxon>Ecdysozoa</taxon>
        <taxon>Arthropoda</taxon>
        <taxon>Hexapoda</taxon>
        <taxon>Insecta</taxon>
        <taxon>Pterygota</taxon>
        <taxon>Neoptera</taxon>
        <taxon>Endopterygota</taxon>
        <taxon>Coleoptera</taxon>
        <taxon>Polyphaga</taxon>
        <taxon>Scarabaeiformia</taxon>
        <taxon>Scarabaeidae</taxon>
        <taxon>Rutelinae</taxon>
        <taxon>Popillia</taxon>
    </lineage>
</organism>
<evidence type="ECO:0000259" key="14">
    <source>
        <dbReference type="Pfam" id="PF00487"/>
    </source>
</evidence>
<keyword evidence="7 12" id="KW-0560">Oxidoreductase</keyword>
<evidence type="ECO:0000256" key="9">
    <source>
        <dbReference type="ARBA" id="ARBA00023098"/>
    </source>
</evidence>
<evidence type="ECO:0000313" key="15">
    <source>
        <dbReference type="EMBL" id="KAK9759209.1"/>
    </source>
</evidence>
<accession>A0AAW1NKM5</accession>
<sequence length="467" mass="53530">MSCNLPLILAIVAKPLLLISLFVLLFFFLIAEKQIKRVLNQNLLEAWYLCGEKIFGKFMDTLTQSKRMAPNSKDIPVDSPDRKTGYVVDTHLKLPSDIGTDYDFKRAWVWRNLIGFILLHLLGFYGVYIMFSSHLFTTVWMLALILASGEGVTIGAHRLYAHKAFKARFPLRLALILLQTIAGQNCMYIWVRDHRLHHKYSDSDADPHNANRGFFFAHMGWLMSRKHPALTYPAVIAKGKTIDMSDLEADFIVMFQKFFYKPLYLLFALALPVLVPVVAWDEKYWNSLLICYFSRYVVLLHITWLVNSAAHFYGTKPYDKTMLAVESSIVSFLTVGEGWHNYHHAFPWDYRAAEYGTSFSFTTFMIDFLAYIGLAYDLKTTPDDMVLRRALRSGDGSHKFSLVEEPREDDEANVISEKVQSLITDMNNNEVVEECKSISGDANLDKLIKNSGVTNFNLNGKIFSKIE</sequence>
<keyword evidence="11 12" id="KW-0275">Fatty acid biosynthesis</keyword>
<dbReference type="GO" id="GO:0005506">
    <property type="term" value="F:iron ion binding"/>
    <property type="evidence" value="ECO:0007669"/>
    <property type="project" value="TreeGrafter"/>
</dbReference>
<evidence type="ECO:0000256" key="11">
    <source>
        <dbReference type="ARBA" id="ARBA00023160"/>
    </source>
</evidence>
<feature type="transmembrane region" description="Helical" evidence="13">
    <location>
        <begin position="113"/>
        <end position="131"/>
    </location>
</feature>
<gene>
    <name evidence="15" type="ORF">QE152_g58</name>
</gene>
<evidence type="ECO:0000256" key="10">
    <source>
        <dbReference type="ARBA" id="ARBA00023136"/>
    </source>
</evidence>
<feature type="transmembrane region" description="Helical" evidence="13">
    <location>
        <begin position="292"/>
        <end position="313"/>
    </location>
</feature>
<keyword evidence="3 12" id="KW-0444">Lipid biosynthesis</keyword>
<dbReference type="AlphaFoldDB" id="A0AAW1NKM5"/>
<dbReference type="GO" id="GO:0004768">
    <property type="term" value="F:stearoyl-CoA 9-desaturase activity"/>
    <property type="evidence" value="ECO:0007669"/>
    <property type="project" value="TreeGrafter"/>
</dbReference>
<keyword evidence="9" id="KW-0443">Lipid metabolism</keyword>
<feature type="transmembrane region" description="Helical" evidence="13">
    <location>
        <begin position="6"/>
        <end position="31"/>
    </location>
</feature>
<comment type="caution">
    <text evidence="15">The sequence shown here is derived from an EMBL/GenBank/DDBJ whole genome shotgun (WGS) entry which is preliminary data.</text>
</comment>
<dbReference type="GO" id="GO:0006636">
    <property type="term" value="P:unsaturated fatty acid biosynthetic process"/>
    <property type="evidence" value="ECO:0007669"/>
    <property type="project" value="TreeGrafter"/>
</dbReference>
<proteinExistence type="inferred from homology"/>
<evidence type="ECO:0000256" key="5">
    <source>
        <dbReference type="ARBA" id="ARBA00022832"/>
    </source>
</evidence>
<comment type="cofactor">
    <cofactor evidence="12">
        <name>Fe(2+)</name>
        <dbReference type="ChEBI" id="CHEBI:29033"/>
    </cofactor>
</comment>
<comment type="domain">
    <text evidence="12">The histidine box domains are involved in binding the catalytic metal ions.</text>
</comment>
<evidence type="ECO:0000256" key="2">
    <source>
        <dbReference type="ARBA" id="ARBA00009295"/>
    </source>
</evidence>
<evidence type="ECO:0000313" key="16">
    <source>
        <dbReference type="Proteomes" id="UP001458880"/>
    </source>
</evidence>
<comment type="similarity">
    <text evidence="2 12">Belongs to the fatty acid desaturase type 1 family.</text>
</comment>